<evidence type="ECO:0000313" key="3">
    <source>
        <dbReference type="Proteomes" id="UP000239863"/>
    </source>
</evidence>
<dbReference type="EMBL" id="PTIS01000012">
    <property type="protein sequence ID" value="PPK47868.1"/>
    <property type="molecule type" value="Genomic_DNA"/>
</dbReference>
<dbReference type="PANTHER" id="PTHR35024">
    <property type="entry name" value="HYPOTHETICAL CYTOSOLIC PROTEIN"/>
    <property type="match status" value="1"/>
</dbReference>
<accession>A0A2S6FWF0</accession>
<dbReference type="PANTHER" id="PTHR35024:SF4">
    <property type="entry name" value="POLYMER-FORMING CYTOSKELETAL PROTEIN"/>
    <property type="match status" value="1"/>
</dbReference>
<name>A0A2S6FWF0_9CLOT</name>
<dbReference type="Pfam" id="PF04519">
    <property type="entry name" value="Bactofilin"/>
    <property type="match status" value="1"/>
</dbReference>
<proteinExistence type="inferred from homology"/>
<dbReference type="Proteomes" id="UP000239863">
    <property type="component" value="Unassembled WGS sequence"/>
</dbReference>
<dbReference type="STRING" id="37659.GCA_000703125_00244"/>
<sequence>MFSDKDGKNIDRIETLIGELCSIVGNISGEGLIKIDGSIDGDITWKDDIIIGETALYNGNISCKNAKVNGRVKGNITCEDNLIIEPLGNISGDITVKHVTIKEGASLDGRCTMLINKIQD</sequence>
<evidence type="ECO:0000256" key="1">
    <source>
        <dbReference type="ARBA" id="ARBA00044755"/>
    </source>
</evidence>
<dbReference type="AlphaFoldDB" id="A0A2S6FWF0"/>
<organism evidence="2 3">
    <name type="scientific">Clostridium algidicarnis DSM 15099</name>
    <dbReference type="NCBI Taxonomy" id="1121295"/>
    <lineage>
        <taxon>Bacteria</taxon>
        <taxon>Bacillati</taxon>
        <taxon>Bacillota</taxon>
        <taxon>Clostridia</taxon>
        <taxon>Eubacteriales</taxon>
        <taxon>Clostridiaceae</taxon>
        <taxon>Clostridium</taxon>
    </lineage>
</organism>
<gene>
    <name evidence="2" type="ORF">BD821_1129</name>
</gene>
<dbReference type="InterPro" id="IPR007607">
    <property type="entry name" value="BacA/B"/>
</dbReference>
<comment type="similarity">
    <text evidence="1">Belongs to the bactofilin family.</text>
</comment>
<comment type="caution">
    <text evidence="2">The sequence shown here is derived from an EMBL/GenBank/DDBJ whole genome shotgun (WGS) entry which is preliminary data.</text>
</comment>
<evidence type="ECO:0000313" key="2">
    <source>
        <dbReference type="EMBL" id="PPK47868.1"/>
    </source>
</evidence>
<dbReference type="RefSeq" id="WP_169994088.1">
    <property type="nucleotide sequence ID" value="NZ_PTIS01000012.1"/>
</dbReference>
<protein>
    <submittedName>
        <fullName evidence="2">Polymer-forming protein</fullName>
    </submittedName>
</protein>
<reference evidence="2 3" key="1">
    <citation type="submission" date="2018-02" db="EMBL/GenBank/DDBJ databases">
        <title>Genomic Encyclopedia of Archaeal and Bacterial Type Strains, Phase II (KMG-II): from individual species to whole genera.</title>
        <authorList>
            <person name="Goeker M."/>
        </authorList>
    </citation>
    <scope>NUCLEOTIDE SEQUENCE [LARGE SCALE GENOMIC DNA]</scope>
    <source>
        <strain evidence="2 3">DSM 15099</strain>
    </source>
</reference>